<feature type="transmembrane region" description="Helical" evidence="7">
    <location>
        <begin position="206"/>
        <end position="226"/>
    </location>
</feature>
<dbReference type="PANTHER" id="PTHR43791:SF62">
    <property type="entry name" value="MAJOR FACILITATOR SUPERFAMILY (MFS) PROFILE DOMAIN-CONTAINING PROTEIN"/>
    <property type="match status" value="1"/>
</dbReference>
<evidence type="ECO:0000259" key="8">
    <source>
        <dbReference type="PROSITE" id="PS50850"/>
    </source>
</evidence>
<organism evidence="9 10">
    <name type="scientific">Colletotrichum higginsianum (strain IMI 349063)</name>
    <name type="common">Crucifer anthracnose fungus</name>
    <dbReference type="NCBI Taxonomy" id="759273"/>
    <lineage>
        <taxon>Eukaryota</taxon>
        <taxon>Fungi</taxon>
        <taxon>Dikarya</taxon>
        <taxon>Ascomycota</taxon>
        <taxon>Pezizomycotina</taxon>
        <taxon>Sordariomycetes</taxon>
        <taxon>Hypocreomycetidae</taxon>
        <taxon>Glomerellales</taxon>
        <taxon>Glomerellaceae</taxon>
        <taxon>Colletotrichum</taxon>
        <taxon>Colletotrichum destructivum species complex</taxon>
    </lineage>
</organism>
<evidence type="ECO:0000313" key="10">
    <source>
        <dbReference type="Proteomes" id="UP000007174"/>
    </source>
</evidence>
<dbReference type="eggNOG" id="KOG2533">
    <property type="taxonomic scope" value="Eukaryota"/>
</dbReference>
<evidence type="ECO:0000313" key="9">
    <source>
        <dbReference type="EMBL" id="CCF33286.1"/>
    </source>
</evidence>
<dbReference type="AlphaFoldDB" id="H1UZ85"/>
<keyword evidence="3 7" id="KW-0812">Transmembrane</keyword>
<dbReference type="InterPro" id="IPR011701">
    <property type="entry name" value="MFS"/>
</dbReference>
<dbReference type="InterPro" id="IPR020846">
    <property type="entry name" value="MFS_dom"/>
</dbReference>
<feature type="domain" description="Major facilitator superfamily (MFS) profile" evidence="8">
    <location>
        <begin position="78"/>
        <end position="298"/>
    </location>
</feature>
<evidence type="ECO:0000256" key="3">
    <source>
        <dbReference type="ARBA" id="ARBA00022692"/>
    </source>
</evidence>
<dbReference type="PROSITE" id="PS50850">
    <property type="entry name" value="MFS"/>
    <property type="match status" value="1"/>
</dbReference>
<comment type="subcellular location">
    <subcellularLocation>
        <location evidence="1">Membrane</location>
        <topology evidence="1">Multi-pass membrane protein</topology>
    </subcellularLocation>
</comment>
<dbReference type="EMBL" id="CACQ02000701">
    <property type="protein sequence ID" value="CCF33286.1"/>
    <property type="molecule type" value="Genomic_DNA"/>
</dbReference>
<feature type="non-terminal residue" evidence="9">
    <location>
        <position position="1"/>
    </location>
</feature>
<reference evidence="10" key="1">
    <citation type="journal article" date="2012" name="Nat. Genet.">
        <title>Lifestyle transitions in plant pathogenic Colletotrichum fungi deciphered by genome and transcriptome analyses.</title>
        <authorList>
            <person name="O'Connell R.J."/>
            <person name="Thon M.R."/>
            <person name="Hacquard S."/>
            <person name="Amyotte S.G."/>
            <person name="Kleemann J."/>
            <person name="Torres M.F."/>
            <person name="Damm U."/>
            <person name="Buiate E.A."/>
            <person name="Epstein L."/>
            <person name="Alkan N."/>
            <person name="Altmueller J."/>
            <person name="Alvarado-Balderrama L."/>
            <person name="Bauser C.A."/>
            <person name="Becker C."/>
            <person name="Birren B.W."/>
            <person name="Chen Z."/>
            <person name="Choi J."/>
            <person name="Crouch J.A."/>
            <person name="Duvick J.P."/>
            <person name="Farman M.A."/>
            <person name="Gan P."/>
            <person name="Heiman D."/>
            <person name="Henrissat B."/>
            <person name="Howard R.J."/>
            <person name="Kabbage M."/>
            <person name="Koch C."/>
            <person name="Kracher B."/>
            <person name="Kubo Y."/>
            <person name="Law A.D."/>
            <person name="Lebrun M.-H."/>
            <person name="Lee Y.-H."/>
            <person name="Miyara I."/>
            <person name="Moore N."/>
            <person name="Neumann U."/>
            <person name="Nordstroem K."/>
            <person name="Panaccione D.G."/>
            <person name="Panstruga R."/>
            <person name="Place M."/>
            <person name="Proctor R.H."/>
            <person name="Prusky D."/>
            <person name="Rech G."/>
            <person name="Reinhardt R."/>
            <person name="Rollins J.A."/>
            <person name="Rounsley S."/>
            <person name="Schardl C.L."/>
            <person name="Schwartz D.C."/>
            <person name="Shenoy N."/>
            <person name="Shirasu K."/>
            <person name="Sikhakolli U.R."/>
            <person name="Stueber K."/>
            <person name="Sukno S.A."/>
            <person name="Sweigard J.A."/>
            <person name="Takano Y."/>
            <person name="Takahara H."/>
            <person name="Trail F."/>
            <person name="van der Does H.C."/>
            <person name="Voll L.M."/>
            <person name="Will I."/>
            <person name="Young S."/>
            <person name="Zeng Q."/>
            <person name="Zhang J."/>
            <person name="Zhou S."/>
            <person name="Dickman M.B."/>
            <person name="Schulze-Lefert P."/>
            <person name="Ver Loren van Themaat E."/>
            <person name="Ma L.-J."/>
            <person name="Vaillancourt L.J."/>
        </authorList>
    </citation>
    <scope>NUCLEOTIDE SEQUENCE [LARGE SCALE GENOMIC DNA]</scope>
    <source>
        <strain evidence="10">IMI 349063</strain>
    </source>
</reference>
<feature type="transmembrane region" description="Helical" evidence="7">
    <location>
        <begin position="238"/>
        <end position="260"/>
    </location>
</feature>
<dbReference type="GO" id="GO:0022857">
    <property type="term" value="F:transmembrane transporter activity"/>
    <property type="evidence" value="ECO:0007669"/>
    <property type="project" value="InterPro"/>
</dbReference>
<protein>
    <submittedName>
        <fullName evidence="9">MFS transporter</fullName>
    </submittedName>
</protein>
<gene>
    <name evidence="9" type="ORF">CH063_05505</name>
</gene>
<dbReference type="InterPro" id="IPR036259">
    <property type="entry name" value="MFS_trans_sf"/>
</dbReference>
<keyword evidence="2" id="KW-0813">Transport</keyword>
<dbReference type="FunFam" id="1.20.1250.20:FF:000057">
    <property type="entry name" value="MFS general substrate transporter"/>
    <property type="match status" value="1"/>
</dbReference>
<evidence type="ECO:0000256" key="6">
    <source>
        <dbReference type="SAM" id="MobiDB-lite"/>
    </source>
</evidence>
<dbReference type="HOGENOM" id="CLU_001265_0_2_1"/>
<name>H1UZ85_COLHI</name>
<feature type="region of interest" description="Disordered" evidence="6">
    <location>
        <begin position="1"/>
        <end position="51"/>
    </location>
</feature>
<feature type="compositionally biased region" description="Basic and acidic residues" evidence="6">
    <location>
        <begin position="14"/>
        <end position="45"/>
    </location>
</feature>
<evidence type="ECO:0000256" key="1">
    <source>
        <dbReference type="ARBA" id="ARBA00004141"/>
    </source>
</evidence>
<evidence type="ECO:0000256" key="2">
    <source>
        <dbReference type="ARBA" id="ARBA00022448"/>
    </source>
</evidence>
<dbReference type="Pfam" id="PF07690">
    <property type="entry name" value="MFS_1"/>
    <property type="match status" value="1"/>
</dbReference>
<evidence type="ECO:0000256" key="5">
    <source>
        <dbReference type="ARBA" id="ARBA00023136"/>
    </source>
</evidence>
<keyword evidence="5 7" id="KW-0472">Membrane</keyword>
<keyword evidence="4 7" id="KW-1133">Transmembrane helix</keyword>
<accession>H1UZ85</accession>
<dbReference type="VEuPathDB" id="FungiDB:CH63R_09519"/>
<evidence type="ECO:0000256" key="7">
    <source>
        <dbReference type="SAM" id="Phobius"/>
    </source>
</evidence>
<dbReference type="SUPFAM" id="SSF103473">
    <property type="entry name" value="MFS general substrate transporter"/>
    <property type="match status" value="1"/>
</dbReference>
<dbReference type="Proteomes" id="UP000007174">
    <property type="component" value="Unassembled WGS sequence"/>
</dbReference>
<evidence type="ECO:0000256" key="4">
    <source>
        <dbReference type="ARBA" id="ARBA00022989"/>
    </source>
</evidence>
<dbReference type="PANTHER" id="PTHR43791">
    <property type="entry name" value="PERMEASE-RELATED"/>
    <property type="match status" value="1"/>
</dbReference>
<sequence>MATGNSKSSPPPVPRDDQSNAPVYEEKPGVALEHTDQASDEEKHPQHLPSVTAPIEALGLEDWRGLEKKLVRRLDMTLMPMLWVLYLFNYLDRASISQARLSSFEADLGLTDTQFATAVAVLVPGYVAAQIPSNMILPYVRPSLYLPCCALVWSGVSAATAGVKSYNGLVACRVMLGLCEAPLLPGAIYIMSCWYTRKEIALRTAVLYTGLVLAMASSGLIAAGVYSGLEGVRGMAGWQWLFIVLALAGSCCAIVALVLLPDYPHSKTGSARWAMTEDMRRLAVARIQADRVFPAVAT</sequence>
<dbReference type="Gene3D" id="1.20.1250.20">
    <property type="entry name" value="MFS general substrate transporter like domains"/>
    <property type="match status" value="1"/>
</dbReference>
<proteinExistence type="predicted"/>
<dbReference type="GO" id="GO:0016020">
    <property type="term" value="C:membrane"/>
    <property type="evidence" value="ECO:0007669"/>
    <property type="project" value="UniProtKB-SubCell"/>
</dbReference>